<keyword evidence="4 5" id="KW-0274">FAD</keyword>
<dbReference type="Gene3D" id="3.50.50.60">
    <property type="entry name" value="FAD/NAD(P)-binding domain"/>
    <property type="match status" value="1"/>
</dbReference>
<dbReference type="InterPro" id="IPR036188">
    <property type="entry name" value="FAD/NAD-bd_sf"/>
</dbReference>
<dbReference type="Proteomes" id="UP000037510">
    <property type="component" value="Unassembled WGS sequence"/>
</dbReference>
<dbReference type="GO" id="GO:0050660">
    <property type="term" value="F:flavin adenine dinucleotide binding"/>
    <property type="evidence" value="ECO:0007669"/>
    <property type="project" value="InterPro"/>
</dbReference>
<evidence type="ECO:0000256" key="5">
    <source>
        <dbReference type="PIRSR" id="PIRSR000137-2"/>
    </source>
</evidence>
<protein>
    <submittedName>
        <fullName evidence="9">Putative ecdysone oxidase</fullName>
    </submittedName>
</protein>
<evidence type="ECO:0000313" key="10">
    <source>
        <dbReference type="Proteomes" id="UP000037510"/>
    </source>
</evidence>
<reference evidence="9 10" key="1">
    <citation type="journal article" date="2015" name="Genome Biol. Evol.">
        <title>The genome of winter moth (Operophtera brumata) provides a genomic perspective on sexual dimorphism and phenology.</title>
        <authorList>
            <person name="Derks M.F."/>
            <person name="Smit S."/>
            <person name="Salis L."/>
            <person name="Schijlen E."/>
            <person name="Bossers A."/>
            <person name="Mateman C."/>
            <person name="Pijl A.S."/>
            <person name="de Ridder D."/>
            <person name="Groenen M.A."/>
            <person name="Visser M.E."/>
            <person name="Megens H.J."/>
        </authorList>
    </citation>
    <scope>NUCLEOTIDE SEQUENCE [LARGE SCALE GENOMIC DNA]</scope>
    <source>
        <strain evidence="9">WM2013NL</strain>
        <tissue evidence="9">Head and thorax</tissue>
    </source>
</reference>
<evidence type="ECO:0000256" key="4">
    <source>
        <dbReference type="ARBA" id="ARBA00022827"/>
    </source>
</evidence>
<evidence type="ECO:0000313" key="9">
    <source>
        <dbReference type="EMBL" id="KOB68187.1"/>
    </source>
</evidence>
<feature type="domain" description="Glucose-methanol-choline oxidoreductase N-terminal" evidence="7">
    <location>
        <begin position="85"/>
        <end position="108"/>
    </location>
</feature>
<feature type="domain" description="Glucose-methanol-choline oxidoreductase N-terminal" evidence="8">
    <location>
        <begin position="261"/>
        <end position="275"/>
    </location>
</feature>
<feature type="binding site" evidence="5">
    <location>
        <position position="226"/>
    </location>
    <ligand>
        <name>FAD</name>
        <dbReference type="ChEBI" id="CHEBI:57692"/>
    </ligand>
</feature>
<evidence type="ECO:0000256" key="1">
    <source>
        <dbReference type="ARBA" id="ARBA00001974"/>
    </source>
</evidence>
<dbReference type="SUPFAM" id="SSF54373">
    <property type="entry name" value="FAD-linked reductases, C-terminal domain"/>
    <property type="match status" value="1"/>
</dbReference>
<comment type="cofactor">
    <cofactor evidence="1 5">
        <name>FAD</name>
        <dbReference type="ChEBI" id="CHEBI:57692"/>
    </cofactor>
</comment>
<proteinExistence type="inferred from homology"/>
<dbReference type="InterPro" id="IPR007867">
    <property type="entry name" value="GMC_OxRtase_C"/>
</dbReference>
<comment type="similarity">
    <text evidence="2 6">Belongs to the GMC oxidoreductase family.</text>
</comment>
<evidence type="ECO:0000256" key="3">
    <source>
        <dbReference type="ARBA" id="ARBA00022630"/>
    </source>
</evidence>
<dbReference type="EMBL" id="JTDY01004415">
    <property type="protein sequence ID" value="KOB68187.1"/>
    <property type="molecule type" value="Genomic_DNA"/>
</dbReference>
<evidence type="ECO:0000256" key="2">
    <source>
        <dbReference type="ARBA" id="ARBA00010790"/>
    </source>
</evidence>
<evidence type="ECO:0000256" key="6">
    <source>
        <dbReference type="RuleBase" id="RU003968"/>
    </source>
</evidence>
<evidence type="ECO:0000259" key="8">
    <source>
        <dbReference type="PROSITE" id="PS00624"/>
    </source>
</evidence>
<dbReference type="AlphaFoldDB" id="A0A0L7KY98"/>
<evidence type="ECO:0000259" key="7">
    <source>
        <dbReference type="PROSITE" id="PS00623"/>
    </source>
</evidence>
<dbReference type="Pfam" id="PF05199">
    <property type="entry name" value="GMC_oxred_C"/>
    <property type="match status" value="1"/>
</dbReference>
<dbReference type="PANTHER" id="PTHR11552">
    <property type="entry name" value="GLUCOSE-METHANOL-CHOLINE GMC OXIDOREDUCTASE"/>
    <property type="match status" value="1"/>
</dbReference>
<dbReference type="PROSITE" id="PS00624">
    <property type="entry name" value="GMC_OXRED_2"/>
    <property type="match status" value="1"/>
</dbReference>
<gene>
    <name evidence="9" type="ORF">OBRU01_18628</name>
</gene>
<keyword evidence="3 6" id="KW-0285">Flavoprotein</keyword>
<dbReference type="Gene3D" id="3.30.560.10">
    <property type="entry name" value="Glucose Oxidase, domain 3"/>
    <property type="match status" value="1"/>
</dbReference>
<dbReference type="STRING" id="104452.A0A0L7KY98"/>
<keyword evidence="10" id="KW-1185">Reference proteome</keyword>
<dbReference type="PANTHER" id="PTHR11552:SF147">
    <property type="entry name" value="CHOLINE DEHYDROGENASE, MITOCHONDRIAL"/>
    <property type="match status" value="1"/>
</dbReference>
<dbReference type="Pfam" id="PF00732">
    <property type="entry name" value="GMC_oxred_N"/>
    <property type="match status" value="1"/>
</dbReference>
<feature type="non-terminal residue" evidence="9">
    <location>
        <position position="510"/>
    </location>
</feature>
<comment type="caution">
    <text evidence="9">The sequence shown here is derived from an EMBL/GenBank/DDBJ whole genome shotgun (WGS) entry which is preliminary data.</text>
</comment>
<dbReference type="PIRSF" id="PIRSF000137">
    <property type="entry name" value="Alcohol_oxidase"/>
    <property type="match status" value="1"/>
</dbReference>
<dbReference type="SUPFAM" id="SSF51905">
    <property type="entry name" value="FAD/NAD(P)-binding domain"/>
    <property type="match status" value="1"/>
</dbReference>
<dbReference type="InterPro" id="IPR012132">
    <property type="entry name" value="GMC_OxRdtase"/>
</dbReference>
<name>A0A0L7KY98_OPEBR</name>
<organism evidence="9 10">
    <name type="scientific">Operophtera brumata</name>
    <name type="common">Winter moth</name>
    <name type="synonym">Phalaena brumata</name>
    <dbReference type="NCBI Taxonomy" id="104452"/>
    <lineage>
        <taxon>Eukaryota</taxon>
        <taxon>Metazoa</taxon>
        <taxon>Ecdysozoa</taxon>
        <taxon>Arthropoda</taxon>
        <taxon>Hexapoda</taxon>
        <taxon>Insecta</taxon>
        <taxon>Pterygota</taxon>
        <taxon>Neoptera</taxon>
        <taxon>Endopterygota</taxon>
        <taxon>Lepidoptera</taxon>
        <taxon>Glossata</taxon>
        <taxon>Ditrysia</taxon>
        <taxon>Geometroidea</taxon>
        <taxon>Geometridae</taxon>
        <taxon>Larentiinae</taxon>
        <taxon>Operophtera</taxon>
    </lineage>
</organism>
<sequence length="510" mass="57594">MEHIYSLKGSKLMQLDEVRDLGVINDAKLSYEKHVDHIAKKANKAMYPATIMYLKDTKFDWNLTTGFEDSVATCHRNPYFEMTGGKMLGGSSSLNFHIYGRGYPEDYNSWAEITKDDAWKWENVLPYFIKSERLTDPKILNSPAKIYHGVEGNLGVSRDTFDASDFLDAMKTLGHESVVDINDDTPLGYMNALFTIADGVRQSSAHAYLTPAKNRPNLHVLKNTLVHKIIIENKNAVGVEVLTKNGVVTLKADKEVIVSAGTFGSPKLLMLSGIGPKERLLSKGIDVIEDLPVGKNLHDHVVVTMIYKMNKSIDFESFVTDHPVPALVGYVALDKCQKFPDYQTQNYFAHPEVLISYCSFEARYRPEICDNLYYQKNHLVVQVVHLNPKSRGDILLKNSNPIDKPIIKVGYLTNKNDIEDLLTYVEDYNRIVNTSYFNNIGGELVTDHTNCKAEFGSRKFWMCYIHCMMNGVRHFSGTCKMGSVVDSKLRVIGVNRLRVVDASVMPQVVR</sequence>
<dbReference type="GO" id="GO:0016614">
    <property type="term" value="F:oxidoreductase activity, acting on CH-OH group of donors"/>
    <property type="evidence" value="ECO:0007669"/>
    <property type="project" value="InterPro"/>
</dbReference>
<dbReference type="PROSITE" id="PS00623">
    <property type="entry name" value="GMC_OXRED_1"/>
    <property type="match status" value="1"/>
</dbReference>
<dbReference type="InterPro" id="IPR000172">
    <property type="entry name" value="GMC_OxRdtase_N"/>
</dbReference>
<accession>A0A0L7KY98</accession>